<keyword evidence="2" id="KW-1185">Reference proteome</keyword>
<evidence type="ECO:0000313" key="1">
    <source>
        <dbReference type="EMBL" id="CAI2382330.1"/>
    </source>
</evidence>
<gene>
    <name evidence="1" type="ORF">ECRASSUSDP1_LOCUS23801</name>
</gene>
<sequence length="171" mass="19545">MEINKHQKSIYSITKEGAEPNATSFNYLFTSNNECKNLIKNYEDLNECELGDGEFSSEGFHNHPVSNPLGKNKLLADKGGVKYEDWDEFGYEPFPFEDLAKPQKEGNQNRRYLTIEDKNLDDFSSLSINPKKRVSRGKHSHTHILPKKNFLLIQGVDSSQILKNLLNIGHC</sequence>
<protein>
    <submittedName>
        <fullName evidence="1">Uncharacterized protein</fullName>
    </submittedName>
</protein>
<evidence type="ECO:0000313" key="2">
    <source>
        <dbReference type="Proteomes" id="UP001295684"/>
    </source>
</evidence>
<name>A0AAD1Y1W3_EUPCR</name>
<organism evidence="1 2">
    <name type="scientific">Euplotes crassus</name>
    <dbReference type="NCBI Taxonomy" id="5936"/>
    <lineage>
        <taxon>Eukaryota</taxon>
        <taxon>Sar</taxon>
        <taxon>Alveolata</taxon>
        <taxon>Ciliophora</taxon>
        <taxon>Intramacronucleata</taxon>
        <taxon>Spirotrichea</taxon>
        <taxon>Hypotrichia</taxon>
        <taxon>Euplotida</taxon>
        <taxon>Euplotidae</taxon>
        <taxon>Moneuplotes</taxon>
    </lineage>
</organism>
<reference evidence="1" key="1">
    <citation type="submission" date="2023-07" db="EMBL/GenBank/DDBJ databases">
        <authorList>
            <consortium name="AG Swart"/>
            <person name="Singh M."/>
            <person name="Singh A."/>
            <person name="Seah K."/>
            <person name="Emmerich C."/>
        </authorList>
    </citation>
    <scope>NUCLEOTIDE SEQUENCE</scope>
    <source>
        <strain evidence="1">DP1</strain>
    </source>
</reference>
<dbReference type="EMBL" id="CAMPGE010024498">
    <property type="protein sequence ID" value="CAI2382330.1"/>
    <property type="molecule type" value="Genomic_DNA"/>
</dbReference>
<comment type="caution">
    <text evidence="1">The sequence shown here is derived from an EMBL/GenBank/DDBJ whole genome shotgun (WGS) entry which is preliminary data.</text>
</comment>
<dbReference type="Proteomes" id="UP001295684">
    <property type="component" value="Unassembled WGS sequence"/>
</dbReference>
<accession>A0AAD1Y1W3</accession>
<dbReference type="AlphaFoldDB" id="A0AAD1Y1W3"/>
<proteinExistence type="predicted"/>